<protein>
    <submittedName>
        <fullName evidence="1">Antibiotic biosynthesis monooxygenase domain protein</fullName>
    </submittedName>
</protein>
<dbReference type="KEGG" id="mvs:MVIS_2614"/>
<keyword evidence="1" id="KW-0503">Monooxygenase</keyword>
<reference evidence="1 2" key="1">
    <citation type="submission" date="2016-11" db="EMBL/GenBank/DDBJ databases">
        <authorList>
            <person name="Jaros S."/>
            <person name="Januszkiewicz K."/>
            <person name="Wedrychowicz H."/>
        </authorList>
    </citation>
    <scope>NUCLEOTIDE SEQUENCE [LARGE SCALE GENOMIC DNA]</scope>
    <source>
        <strain evidence="1">NVI 5450</strain>
    </source>
</reference>
<keyword evidence="1" id="KW-0560">Oxidoreductase</keyword>
<name>A0A090IEQ9_9GAMM</name>
<sequence length="101" mass="11774">MSVTVILEADVKPESKSNLLKLLSEYLPETNKYKGFISISIHSEKDTNKVVFYEKWQSIDNYHAYLNWRTETGVMNKLADTFNSPPSIRYFNTEEFNDNSV</sequence>
<dbReference type="PATRIC" id="fig|80854.5.peg.2782"/>
<dbReference type="InterPro" id="IPR007138">
    <property type="entry name" value="ABM_dom"/>
</dbReference>
<dbReference type="Gene3D" id="3.30.70.100">
    <property type="match status" value="1"/>
</dbReference>
<organism evidence="1 2">
    <name type="scientific">Moritella viscosa</name>
    <dbReference type="NCBI Taxonomy" id="80854"/>
    <lineage>
        <taxon>Bacteria</taxon>
        <taxon>Pseudomonadati</taxon>
        <taxon>Pseudomonadota</taxon>
        <taxon>Gammaproteobacteria</taxon>
        <taxon>Alteromonadales</taxon>
        <taxon>Moritellaceae</taxon>
        <taxon>Moritella</taxon>
    </lineage>
</organism>
<gene>
    <name evidence="1" type="ORF">NVI5450_3536</name>
</gene>
<accession>A0A090IEQ9</accession>
<proteinExistence type="predicted"/>
<dbReference type="RefSeq" id="WP_045110765.1">
    <property type="nucleotide sequence ID" value="NZ_CAWRBC010000028.1"/>
</dbReference>
<dbReference type="Pfam" id="PF03992">
    <property type="entry name" value="ABM"/>
    <property type="match status" value="1"/>
</dbReference>
<dbReference type="AlphaFoldDB" id="A0A090IEQ9"/>
<dbReference type="EMBL" id="FPLD01000100">
    <property type="protein sequence ID" value="SGZ10101.1"/>
    <property type="molecule type" value="Genomic_DNA"/>
</dbReference>
<dbReference type="PROSITE" id="PS51725">
    <property type="entry name" value="ABM"/>
    <property type="match status" value="1"/>
</dbReference>
<dbReference type="OrthoDB" id="7376024at2"/>
<evidence type="ECO:0000313" key="1">
    <source>
        <dbReference type="EMBL" id="SGZ10101.1"/>
    </source>
</evidence>
<dbReference type="SUPFAM" id="SSF54909">
    <property type="entry name" value="Dimeric alpha+beta barrel"/>
    <property type="match status" value="1"/>
</dbReference>
<evidence type="ECO:0000313" key="2">
    <source>
        <dbReference type="Proteomes" id="UP000183794"/>
    </source>
</evidence>
<dbReference type="Proteomes" id="UP000183794">
    <property type="component" value="Unassembled WGS sequence"/>
</dbReference>
<dbReference type="InterPro" id="IPR011008">
    <property type="entry name" value="Dimeric_a/b-barrel"/>
</dbReference>
<dbReference type="HOGENOM" id="CLU_131496_14_1_6"/>
<dbReference type="GO" id="GO:0004497">
    <property type="term" value="F:monooxygenase activity"/>
    <property type="evidence" value="ECO:0007669"/>
    <property type="project" value="UniProtKB-KW"/>
</dbReference>